<evidence type="ECO:0000256" key="1">
    <source>
        <dbReference type="ARBA" id="ARBA00022490"/>
    </source>
</evidence>
<dbReference type="GO" id="GO:0001510">
    <property type="term" value="P:RNA methylation"/>
    <property type="evidence" value="ECO:0007669"/>
    <property type="project" value="InterPro"/>
</dbReference>
<feature type="binding site" evidence="6">
    <location>
        <begin position="112"/>
        <end position="118"/>
    </location>
    <ligand>
        <name>S-adenosyl-L-methionine</name>
        <dbReference type="ChEBI" id="CHEBI:59789"/>
    </ligand>
</feature>
<dbReference type="SUPFAM" id="SSF53335">
    <property type="entry name" value="S-adenosyl-L-methionine-dependent methyltransferases"/>
    <property type="match status" value="1"/>
</dbReference>
<dbReference type="InterPro" id="IPR031341">
    <property type="entry name" value="Methyltr_RsmF_N"/>
</dbReference>
<dbReference type="Gene3D" id="2.30.130.60">
    <property type="match status" value="1"/>
</dbReference>
<dbReference type="InterPro" id="IPR023267">
    <property type="entry name" value="RCMT"/>
</dbReference>
<dbReference type="PRINTS" id="PR02008">
    <property type="entry name" value="RCMTFAMILY"/>
</dbReference>
<evidence type="ECO:0000259" key="7">
    <source>
        <dbReference type="PROSITE" id="PS51686"/>
    </source>
</evidence>
<dbReference type="InterPro" id="IPR027391">
    <property type="entry name" value="Nol1_Nop2_Fmu_2"/>
</dbReference>
<dbReference type="Pfam" id="PF17126">
    <property type="entry name" value="RsmF_methylt_CI"/>
    <property type="match status" value="1"/>
</dbReference>
<gene>
    <name evidence="8" type="ORF">CSX02_11470</name>
</gene>
<evidence type="ECO:0000256" key="4">
    <source>
        <dbReference type="ARBA" id="ARBA00022691"/>
    </source>
</evidence>
<keyword evidence="2 6" id="KW-0489">Methyltransferase</keyword>
<dbReference type="Pfam" id="PF13636">
    <property type="entry name" value="Methyltranf_PUA"/>
    <property type="match status" value="1"/>
</dbReference>
<dbReference type="Pfam" id="PF17125">
    <property type="entry name" value="Methyltr_RsmF_N"/>
    <property type="match status" value="1"/>
</dbReference>
<keyword evidence="9" id="KW-1185">Reference proteome</keyword>
<evidence type="ECO:0000256" key="5">
    <source>
        <dbReference type="ARBA" id="ARBA00022884"/>
    </source>
</evidence>
<evidence type="ECO:0000313" key="9">
    <source>
        <dbReference type="Proteomes" id="UP000224563"/>
    </source>
</evidence>
<feature type="domain" description="SAM-dependent MTase RsmB/NOP-type" evidence="7">
    <location>
        <begin position="23"/>
        <end position="295"/>
    </location>
</feature>
<dbReference type="AlphaFoldDB" id="A0A2G3E0L1"/>
<dbReference type="Gene3D" id="3.30.70.1170">
    <property type="entry name" value="Sun protein, domain 3"/>
    <property type="match status" value="1"/>
</dbReference>
<dbReference type="InterPro" id="IPR029063">
    <property type="entry name" value="SAM-dependent_MTases_sf"/>
</dbReference>
<dbReference type="InterPro" id="IPR031340">
    <property type="entry name" value="RsmF_methylt_CI"/>
</dbReference>
<evidence type="ECO:0000256" key="6">
    <source>
        <dbReference type="PROSITE-ProRule" id="PRU01023"/>
    </source>
</evidence>
<dbReference type="InterPro" id="IPR049560">
    <property type="entry name" value="MeTrfase_RsmB-F_NOP2_cat"/>
</dbReference>
<comment type="caution">
    <text evidence="8">The sequence shown here is derived from an EMBL/GenBank/DDBJ whole genome shotgun (WGS) entry which is preliminary data.</text>
</comment>
<proteinExistence type="inferred from homology"/>
<dbReference type="InterPro" id="IPR001678">
    <property type="entry name" value="MeTrfase_RsmB-F_NOP2_dom"/>
</dbReference>
<keyword evidence="1" id="KW-0963">Cytoplasm</keyword>
<dbReference type="Gene3D" id="3.40.50.150">
    <property type="entry name" value="Vaccinia Virus protein VP39"/>
    <property type="match status" value="1"/>
</dbReference>
<dbReference type="GO" id="GO:0003723">
    <property type="term" value="F:RNA binding"/>
    <property type="evidence" value="ECO:0007669"/>
    <property type="project" value="UniProtKB-UniRule"/>
</dbReference>
<feature type="active site" description="Nucleophile" evidence="6">
    <location>
        <position position="234"/>
    </location>
</feature>
<dbReference type="CDD" id="cd21147">
    <property type="entry name" value="RsmF_methylt_CTD1"/>
    <property type="match status" value="1"/>
</dbReference>
<keyword evidence="5 6" id="KW-0694">RNA-binding</keyword>
<dbReference type="GO" id="GO:0008173">
    <property type="term" value="F:RNA methyltransferase activity"/>
    <property type="evidence" value="ECO:0007669"/>
    <property type="project" value="InterPro"/>
</dbReference>
<name>A0A2G3E0L1_9FIRM</name>
<protein>
    <recommendedName>
        <fullName evidence="7">SAM-dependent MTase RsmB/NOP-type domain-containing protein</fullName>
    </recommendedName>
</protein>
<reference evidence="8 9" key="2">
    <citation type="submission" date="2017-10" db="EMBL/GenBank/DDBJ databases">
        <authorList>
            <person name="Banno H."/>
            <person name="Chua N.-H."/>
        </authorList>
    </citation>
    <scope>NUCLEOTIDE SEQUENCE [LARGE SCALE GENOMIC DNA]</scope>
    <source>
        <strain evidence="8 9">JK623</strain>
    </source>
</reference>
<dbReference type="CDD" id="cd02440">
    <property type="entry name" value="AdoMet_MTases"/>
    <property type="match status" value="1"/>
</dbReference>
<keyword evidence="4 6" id="KW-0949">S-adenosyl-L-methionine</keyword>
<comment type="similarity">
    <text evidence="6">Belongs to the class I-like SAM-binding methyltransferase superfamily. RsmB/NOP family.</text>
</comment>
<evidence type="ECO:0000256" key="3">
    <source>
        <dbReference type="ARBA" id="ARBA00022679"/>
    </source>
</evidence>
<feature type="binding site" evidence="6">
    <location>
        <position position="136"/>
    </location>
    <ligand>
        <name>S-adenosyl-L-methionine</name>
        <dbReference type="ChEBI" id="CHEBI:59789"/>
    </ligand>
</feature>
<organism evidence="8 9">
    <name type="scientific">Agathobacter ruminis</name>
    <dbReference type="NCBI Taxonomy" id="1712665"/>
    <lineage>
        <taxon>Bacteria</taxon>
        <taxon>Bacillati</taxon>
        <taxon>Bacillota</taxon>
        <taxon>Clostridia</taxon>
        <taxon>Lachnospirales</taxon>
        <taxon>Lachnospiraceae</taxon>
        <taxon>Agathobacter</taxon>
    </lineage>
</organism>
<accession>A0A2G3E0L1</accession>
<sequence length="462" mass="51712">MTLPNEFIEHVRPLLDEGEMDAFLQSYDRPEYHGLRFRNEAVREKLVSNFADEIGLEDPVPWAPLSYYYNNEKRPGLHPFHEMGLYYIQEPSAMGPAALLSPNPGERVLDLCAAPGGKTTELAAFLKNEGLLVANEIHPARAKILASNVERMGITNALVLNEDSDHLAAIFSDFFHRILVDAPCSGEGMFRKNPDAIGEWSMENVQLCAKRQSMILDNAASMLMRGGTMVYSTCTFAKEENEDTVNAFLSRHPDFSLLKQVRFWPHKDKGEGHFMALLQKEGELSGLDFATRAPVIHSLKADAGAKNKKKKGSANAMQYGLIFSAFLQDNFTPEYADAFEKRIEANGILTFGEQWYLAPPQCPNLSGLKVLRAGLALGGFKKDRFEPEHAWAMALQKDQVLRAIELNETEAYAYLRGEAKMGLALEKKDCGYCLATYCSYPLGWGKATANQMKNHYPKGLRR</sequence>
<dbReference type="PROSITE" id="PS51686">
    <property type="entry name" value="SAM_MT_RSMB_NOP"/>
    <property type="match status" value="1"/>
</dbReference>
<dbReference type="EMBL" id="PDYG01000123">
    <property type="protein sequence ID" value="PHU36784.1"/>
    <property type="molecule type" value="Genomic_DNA"/>
</dbReference>
<reference evidence="8 9" key="1">
    <citation type="submission" date="2017-10" db="EMBL/GenBank/DDBJ databases">
        <title>Resolving the taxonomy of Roseburia spp., Eubacterium rectale and Agathobacter spp. through phylogenomic analysis.</title>
        <authorList>
            <person name="Sheridan P.O."/>
            <person name="Walker A.W."/>
            <person name="Duncan S.H."/>
            <person name="Scott K.P."/>
            <person name="Toole P.W.O."/>
            <person name="Luis P."/>
            <person name="Flint H.J."/>
        </authorList>
    </citation>
    <scope>NUCLEOTIDE SEQUENCE [LARGE SCALE GENOMIC DNA]</scope>
    <source>
        <strain evidence="8 9">JK623</strain>
    </source>
</reference>
<keyword evidence="3 6" id="KW-0808">Transferase</keyword>
<evidence type="ECO:0000313" key="8">
    <source>
        <dbReference type="EMBL" id="PHU36784.1"/>
    </source>
</evidence>
<dbReference type="PANTHER" id="PTHR22807:SF30">
    <property type="entry name" value="28S RRNA (CYTOSINE(4447)-C(5))-METHYLTRANSFERASE-RELATED"/>
    <property type="match status" value="1"/>
</dbReference>
<dbReference type="PANTHER" id="PTHR22807">
    <property type="entry name" value="NOP2 YEAST -RELATED NOL1/NOP2/FMU SUN DOMAIN-CONTAINING"/>
    <property type="match status" value="1"/>
</dbReference>
<feature type="binding site" evidence="6">
    <location>
        <position position="181"/>
    </location>
    <ligand>
        <name>S-adenosyl-L-methionine</name>
        <dbReference type="ChEBI" id="CHEBI:59789"/>
    </ligand>
</feature>
<dbReference type="RefSeq" id="WP_099386769.1">
    <property type="nucleotide sequence ID" value="NZ_JANSWH010000061.1"/>
</dbReference>
<dbReference type="Pfam" id="PF01189">
    <property type="entry name" value="Methyltr_RsmB-F"/>
    <property type="match status" value="1"/>
</dbReference>
<evidence type="ECO:0000256" key="2">
    <source>
        <dbReference type="ARBA" id="ARBA00022603"/>
    </source>
</evidence>
<feature type="binding site" evidence="6">
    <location>
        <position position="163"/>
    </location>
    <ligand>
        <name>S-adenosyl-L-methionine</name>
        <dbReference type="ChEBI" id="CHEBI:59789"/>
    </ligand>
</feature>
<dbReference type="Proteomes" id="UP000224563">
    <property type="component" value="Unassembled WGS sequence"/>
</dbReference>